<dbReference type="SUPFAM" id="SSF53474">
    <property type="entry name" value="alpha/beta-Hydrolases"/>
    <property type="match status" value="1"/>
</dbReference>
<reference evidence="3" key="1">
    <citation type="submission" date="2016-10" db="EMBL/GenBank/DDBJ databases">
        <authorList>
            <person name="Varghese N."/>
            <person name="Submissions S."/>
        </authorList>
    </citation>
    <scope>NUCLEOTIDE SEQUENCE [LARGE SCALE GENOMIC DNA]</scope>
    <source>
        <strain evidence="3">CGMCC 1.3704</strain>
    </source>
</reference>
<dbReference type="GO" id="GO:0016787">
    <property type="term" value="F:hydrolase activity"/>
    <property type="evidence" value="ECO:0007669"/>
    <property type="project" value="UniProtKB-KW"/>
</dbReference>
<dbReference type="Proteomes" id="UP000183557">
    <property type="component" value="Unassembled WGS sequence"/>
</dbReference>
<keyword evidence="1" id="KW-0812">Transmembrane</keyword>
<evidence type="ECO:0000313" key="2">
    <source>
        <dbReference type="EMBL" id="SFJ67794.1"/>
    </source>
</evidence>
<gene>
    <name evidence="2" type="ORF">SAMN04487936_103298</name>
</gene>
<sequence>MIDVIDFPSRRFNQERRVRIFRSDVSNKPLPVLYMHDGQNVFCDEDAIGGVSLQLKQHLDEKTEVIVVAIDQIPECRADEYCPWVHGRFCERMLGERSVRGGDGKEYIEFITHELKPWVDHQYPTRRNRTAMAGISLGGLISLYAGCIYPHIYQNIMVLSSAFFRNQEELEGLIRRSDLSQLEHIYMDWGTAESEKPFINEAFLQSNERIYELLKSKGVQVEKEVVFGDKHLYSCFQSRVHHKFNSFLRAVKGDF</sequence>
<name>A0A1I3T9N7_HALDA</name>
<dbReference type="RefSeq" id="WP_075035895.1">
    <property type="nucleotide sequence ID" value="NZ_FOSB01000003.1"/>
</dbReference>
<keyword evidence="3" id="KW-1185">Reference proteome</keyword>
<dbReference type="PANTHER" id="PTHR48098:SF6">
    <property type="entry name" value="FERRI-BACILLIBACTIN ESTERASE BESA"/>
    <property type="match status" value="1"/>
</dbReference>
<dbReference type="Gene3D" id="3.40.50.1820">
    <property type="entry name" value="alpha/beta hydrolase"/>
    <property type="match status" value="1"/>
</dbReference>
<keyword evidence="1" id="KW-1133">Transmembrane helix</keyword>
<accession>A0A1I3T9N7</accession>
<dbReference type="AlphaFoldDB" id="A0A1I3T9N7"/>
<protein>
    <submittedName>
        <fullName evidence="2">Predicted hydrolase of the alpha/beta superfamily</fullName>
    </submittedName>
</protein>
<dbReference type="OrthoDB" id="9784036at2"/>
<dbReference type="InterPro" id="IPR000801">
    <property type="entry name" value="Esterase-like"/>
</dbReference>
<dbReference type="InterPro" id="IPR050583">
    <property type="entry name" value="Mycobacterial_A85_antigen"/>
</dbReference>
<feature type="transmembrane region" description="Helical" evidence="1">
    <location>
        <begin position="131"/>
        <end position="152"/>
    </location>
</feature>
<proteinExistence type="predicted"/>
<dbReference type="PANTHER" id="PTHR48098">
    <property type="entry name" value="ENTEROCHELIN ESTERASE-RELATED"/>
    <property type="match status" value="1"/>
</dbReference>
<dbReference type="Pfam" id="PF00756">
    <property type="entry name" value="Esterase"/>
    <property type="match status" value="1"/>
</dbReference>
<evidence type="ECO:0000256" key="1">
    <source>
        <dbReference type="SAM" id="Phobius"/>
    </source>
</evidence>
<evidence type="ECO:0000313" key="3">
    <source>
        <dbReference type="Proteomes" id="UP000183557"/>
    </source>
</evidence>
<dbReference type="InterPro" id="IPR029058">
    <property type="entry name" value="AB_hydrolase_fold"/>
</dbReference>
<keyword evidence="2" id="KW-0378">Hydrolase</keyword>
<organism evidence="2 3">
    <name type="scientific">Halobacillus dabanensis</name>
    <dbReference type="NCBI Taxonomy" id="240302"/>
    <lineage>
        <taxon>Bacteria</taxon>
        <taxon>Bacillati</taxon>
        <taxon>Bacillota</taxon>
        <taxon>Bacilli</taxon>
        <taxon>Bacillales</taxon>
        <taxon>Bacillaceae</taxon>
        <taxon>Halobacillus</taxon>
    </lineage>
</organism>
<keyword evidence="1" id="KW-0472">Membrane</keyword>
<dbReference type="EMBL" id="FOSB01000003">
    <property type="protein sequence ID" value="SFJ67794.1"/>
    <property type="molecule type" value="Genomic_DNA"/>
</dbReference>